<name>A0A3B0QYB4_9ZZZZ</name>
<dbReference type="AlphaFoldDB" id="A0A3B0QYB4"/>
<organism evidence="1">
    <name type="scientific">hydrothermal vent metagenome</name>
    <dbReference type="NCBI Taxonomy" id="652676"/>
    <lineage>
        <taxon>unclassified sequences</taxon>
        <taxon>metagenomes</taxon>
        <taxon>ecological metagenomes</taxon>
    </lineage>
</organism>
<sequence length="363" mass="39477">MSDSFFRVIAAVILVLSVFTPAIAQEQDTLKQLYTVTGVKVDVSDKDAVQAKLKAISDAQLKAFAILARRLASPVAAKQLSSLGRREIGRMMASLSVESEQTAPGRYIAKLTVRFLPEKVRQAFRNAGIAFTEQQAPKIVIVPVWMGPEGPVVWEDSPWRKAWIDLKAENSIVPIIIPLGDLTDSQAISVEEVIARHETKLGAIKIRYQADAILVAVATPQSKNAIQATMTGSSPIGTIGFDKLYKANDDEDLDALALRVAQRFHTVMIDKWKKEGGQAPDAAGPPQSFAISVPFSSVAEWNNIRIELLTTPGVTGVDVNSISENGAVVQLTYVGAFPDLQNALKVARLNLTLYSGQWVLQPF</sequence>
<evidence type="ECO:0000313" key="1">
    <source>
        <dbReference type="EMBL" id="VAV86414.1"/>
    </source>
</evidence>
<dbReference type="EMBL" id="UOEC01000003">
    <property type="protein sequence ID" value="VAV86414.1"/>
    <property type="molecule type" value="Genomic_DNA"/>
</dbReference>
<gene>
    <name evidence="1" type="ORF">MNBD_ALPHA08-2116</name>
</gene>
<protein>
    <recommendedName>
        <fullName evidence="2">DUF2066 domain-containing protein</fullName>
    </recommendedName>
</protein>
<reference evidence="1" key="1">
    <citation type="submission" date="2018-06" db="EMBL/GenBank/DDBJ databases">
        <authorList>
            <person name="Zhirakovskaya E."/>
        </authorList>
    </citation>
    <scope>NUCLEOTIDE SEQUENCE</scope>
</reference>
<evidence type="ECO:0008006" key="2">
    <source>
        <dbReference type="Google" id="ProtNLM"/>
    </source>
</evidence>
<dbReference type="InterPro" id="IPR018642">
    <property type="entry name" value="DUF2066"/>
</dbReference>
<dbReference type="Pfam" id="PF09839">
    <property type="entry name" value="DUF2066"/>
    <property type="match status" value="1"/>
</dbReference>
<proteinExistence type="predicted"/>
<accession>A0A3B0QYB4</accession>